<evidence type="ECO:0000313" key="2">
    <source>
        <dbReference type="EMBL" id="KAK9291646.1"/>
    </source>
</evidence>
<dbReference type="PANTHER" id="PTHR37198:SF1">
    <property type="entry name" value="NUCLEOLIN"/>
    <property type="match status" value="1"/>
</dbReference>
<gene>
    <name evidence="2" type="ORF">L1049_019595</name>
</gene>
<sequence length="195" mass="21566">MQMQEKLLMKVGLICLMKKSASALQYSDELYEYPEGEVLETEALYYYPPFSDVLGLKVDIGPAQGSVQNKHYSDNIGNKNSDFVKLPVSNNLSESEDAQIASEKEIIVASNKALFSEDKIWEQIDALRTIVGYKAVSHGTCIEEIKALYIFTGVEPPVSFKDPSDLVDISDKLRFLMSIVGVKKQVAKGVDSTGS</sequence>
<feature type="chain" id="PRO_5042879601" evidence="1">
    <location>
        <begin position="24"/>
        <end position="195"/>
    </location>
</feature>
<evidence type="ECO:0000256" key="1">
    <source>
        <dbReference type="SAM" id="SignalP"/>
    </source>
</evidence>
<organism evidence="2 3">
    <name type="scientific">Liquidambar formosana</name>
    <name type="common">Formosan gum</name>
    <dbReference type="NCBI Taxonomy" id="63359"/>
    <lineage>
        <taxon>Eukaryota</taxon>
        <taxon>Viridiplantae</taxon>
        <taxon>Streptophyta</taxon>
        <taxon>Embryophyta</taxon>
        <taxon>Tracheophyta</taxon>
        <taxon>Spermatophyta</taxon>
        <taxon>Magnoliopsida</taxon>
        <taxon>eudicotyledons</taxon>
        <taxon>Gunneridae</taxon>
        <taxon>Pentapetalae</taxon>
        <taxon>Saxifragales</taxon>
        <taxon>Altingiaceae</taxon>
        <taxon>Liquidambar</taxon>
    </lineage>
</organism>
<proteinExistence type="predicted"/>
<evidence type="ECO:0000313" key="3">
    <source>
        <dbReference type="Proteomes" id="UP001415857"/>
    </source>
</evidence>
<dbReference type="AlphaFoldDB" id="A0AAP0SBY2"/>
<name>A0AAP0SBY2_LIQFO</name>
<dbReference type="Proteomes" id="UP001415857">
    <property type="component" value="Unassembled WGS sequence"/>
</dbReference>
<protein>
    <submittedName>
        <fullName evidence="2">Uncharacterized protein</fullName>
    </submittedName>
</protein>
<accession>A0AAP0SBY2</accession>
<reference evidence="2 3" key="1">
    <citation type="journal article" date="2024" name="Plant J.">
        <title>Genome sequences and population genomics reveal climatic adaptation and genomic divergence between two closely related sweetgum species.</title>
        <authorList>
            <person name="Xu W.Q."/>
            <person name="Ren C.Q."/>
            <person name="Zhang X.Y."/>
            <person name="Comes H.P."/>
            <person name="Liu X.H."/>
            <person name="Li Y.G."/>
            <person name="Kettle C.J."/>
            <person name="Jalonen R."/>
            <person name="Gaisberger H."/>
            <person name="Ma Y.Z."/>
            <person name="Qiu Y.X."/>
        </authorList>
    </citation>
    <scope>NUCLEOTIDE SEQUENCE [LARGE SCALE GENOMIC DNA]</scope>
    <source>
        <strain evidence="2">Hangzhou</strain>
    </source>
</reference>
<keyword evidence="1" id="KW-0732">Signal</keyword>
<comment type="caution">
    <text evidence="2">The sequence shown here is derived from an EMBL/GenBank/DDBJ whole genome shotgun (WGS) entry which is preliminary data.</text>
</comment>
<keyword evidence="3" id="KW-1185">Reference proteome</keyword>
<feature type="signal peptide" evidence="1">
    <location>
        <begin position="1"/>
        <end position="23"/>
    </location>
</feature>
<dbReference type="PANTHER" id="PTHR37198">
    <property type="entry name" value="NUCLEOLIN"/>
    <property type="match status" value="1"/>
</dbReference>
<dbReference type="EMBL" id="JBBPBK010000001">
    <property type="protein sequence ID" value="KAK9291646.1"/>
    <property type="molecule type" value="Genomic_DNA"/>
</dbReference>